<dbReference type="OrthoDB" id="2392202at2759"/>
<keyword evidence="1" id="KW-0694">RNA-binding</keyword>
<dbReference type="Proteomes" id="UP000092583">
    <property type="component" value="Unassembled WGS sequence"/>
</dbReference>
<feature type="region of interest" description="Disordered" evidence="2">
    <location>
        <begin position="243"/>
        <end position="265"/>
    </location>
</feature>
<dbReference type="Gene3D" id="1.10.1520.10">
    <property type="entry name" value="Ribonuclease III domain"/>
    <property type="match status" value="1"/>
</dbReference>
<dbReference type="GO" id="GO:0006396">
    <property type="term" value="P:RNA processing"/>
    <property type="evidence" value="ECO:0007669"/>
    <property type="project" value="InterPro"/>
</dbReference>
<dbReference type="GO" id="GO:0003723">
    <property type="term" value="F:RNA binding"/>
    <property type="evidence" value="ECO:0007669"/>
    <property type="project" value="UniProtKB-KW"/>
</dbReference>
<accession>A0A1B9IXP2</accession>
<feature type="domain" description="RNase III" evidence="3">
    <location>
        <begin position="26"/>
        <end position="146"/>
    </location>
</feature>
<evidence type="ECO:0000256" key="1">
    <source>
        <dbReference type="ARBA" id="ARBA00022884"/>
    </source>
</evidence>
<dbReference type="SMART" id="SM00535">
    <property type="entry name" value="RIBOc"/>
    <property type="match status" value="1"/>
</dbReference>
<dbReference type="InterPro" id="IPR000999">
    <property type="entry name" value="RNase_III_dom"/>
</dbReference>
<reference evidence="5" key="2">
    <citation type="submission" date="2013-12" db="EMBL/GenBank/DDBJ databases">
        <title>Evolution of pathogenesis and genome organization in the Tremellales.</title>
        <authorList>
            <person name="Cuomo C."/>
            <person name="Litvintseva A."/>
            <person name="Heitman J."/>
            <person name="Chen Y."/>
            <person name="Sun S."/>
            <person name="Springer D."/>
            <person name="Dromer F."/>
            <person name="Young S."/>
            <person name="Zeng Q."/>
            <person name="Chapman S."/>
            <person name="Gujja S."/>
            <person name="Saif S."/>
            <person name="Birren B."/>
        </authorList>
    </citation>
    <scope>NUCLEOTIDE SEQUENCE [LARGE SCALE GENOMIC DNA]</scope>
    <source>
        <strain evidence="5">CBS 10435</strain>
    </source>
</reference>
<dbReference type="SUPFAM" id="SSF54768">
    <property type="entry name" value="dsRNA-binding domain-like"/>
    <property type="match status" value="1"/>
</dbReference>
<dbReference type="STRING" id="1331196.A0A1B9IXP2"/>
<dbReference type="InterPro" id="IPR036389">
    <property type="entry name" value="RNase_III_sf"/>
</dbReference>
<dbReference type="GO" id="GO:0004525">
    <property type="term" value="F:ribonuclease III activity"/>
    <property type="evidence" value="ECO:0007669"/>
    <property type="project" value="InterPro"/>
</dbReference>
<dbReference type="EMBL" id="KI669460">
    <property type="protein sequence ID" value="OCF60301.1"/>
    <property type="molecule type" value="Genomic_DNA"/>
</dbReference>
<protein>
    <recommendedName>
        <fullName evidence="3">RNase III domain-containing protein</fullName>
    </recommendedName>
</protein>
<dbReference type="Pfam" id="PF00035">
    <property type="entry name" value="dsrm"/>
    <property type="match status" value="1"/>
</dbReference>
<evidence type="ECO:0000256" key="2">
    <source>
        <dbReference type="SAM" id="MobiDB-lite"/>
    </source>
</evidence>
<dbReference type="AlphaFoldDB" id="A0A1B9IXP2"/>
<proteinExistence type="predicted"/>
<organism evidence="4 5">
    <name type="scientific">Kwoniella mangroviensis CBS 10435</name>
    <dbReference type="NCBI Taxonomy" id="1331196"/>
    <lineage>
        <taxon>Eukaryota</taxon>
        <taxon>Fungi</taxon>
        <taxon>Dikarya</taxon>
        <taxon>Basidiomycota</taxon>
        <taxon>Agaricomycotina</taxon>
        <taxon>Tremellomycetes</taxon>
        <taxon>Tremellales</taxon>
        <taxon>Cryptococcaceae</taxon>
        <taxon>Kwoniella</taxon>
    </lineage>
</organism>
<dbReference type="PROSITE" id="PS50142">
    <property type="entry name" value="RNASE_3_2"/>
    <property type="match status" value="1"/>
</dbReference>
<dbReference type="CDD" id="cd00593">
    <property type="entry name" value="RIBOc"/>
    <property type="match status" value="1"/>
</dbReference>
<dbReference type="Pfam" id="PF00636">
    <property type="entry name" value="Ribonuclease_3"/>
    <property type="match status" value="1"/>
</dbReference>
<evidence type="ECO:0000313" key="5">
    <source>
        <dbReference type="Proteomes" id="UP000092583"/>
    </source>
</evidence>
<dbReference type="SUPFAM" id="SSF69065">
    <property type="entry name" value="RNase III domain-like"/>
    <property type="match status" value="1"/>
</dbReference>
<keyword evidence="5" id="KW-1185">Reference proteome</keyword>
<reference evidence="4 5" key="1">
    <citation type="submission" date="2013-07" db="EMBL/GenBank/DDBJ databases">
        <title>The Genome Sequence of Kwoniella mangroviensis CBS10435.</title>
        <authorList>
            <consortium name="The Broad Institute Genome Sequencing Platform"/>
            <person name="Cuomo C."/>
            <person name="Litvintseva A."/>
            <person name="Chen Y."/>
            <person name="Heitman J."/>
            <person name="Sun S."/>
            <person name="Springer D."/>
            <person name="Dromer F."/>
            <person name="Young S.K."/>
            <person name="Zeng Q."/>
            <person name="Gargeya S."/>
            <person name="Fitzgerald M."/>
            <person name="Abouelleil A."/>
            <person name="Alvarado L."/>
            <person name="Berlin A.M."/>
            <person name="Chapman S.B."/>
            <person name="Dewar J."/>
            <person name="Goldberg J."/>
            <person name="Griggs A."/>
            <person name="Gujja S."/>
            <person name="Hansen M."/>
            <person name="Howarth C."/>
            <person name="Imamovic A."/>
            <person name="Larimer J."/>
            <person name="McCowan C."/>
            <person name="Murphy C."/>
            <person name="Pearson M."/>
            <person name="Priest M."/>
            <person name="Roberts A."/>
            <person name="Saif S."/>
            <person name="Shea T."/>
            <person name="Sykes S."/>
            <person name="Wortman J."/>
            <person name="Nusbaum C."/>
            <person name="Birren B."/>
        </authorList>
    </citation>
    <scope>NUCLEOTIDE SEQUENCE [LARGE SCALE GENOMIC DNA]</scope>
    <source>
        <strain evidence="4 5">CBS 10435</strain>
    </source>
</reference>
<sequence length="326" mass="36600">MSETLHQAGNGNTTDIEVPWPDLPPISDAALQRLSLTHKSIGSIASKEGYEMLAHVGDAILLAVNVEEFFITCLLRDLFPKANKGDITELRSRLVDREMNCQIAEHYELPSNVKAGKGVSETLQDSIRQKGELWEAYLGALFYSYVKEFDRQETETTMNIASLSIGGHSSVTSPTDNHHYSHIQFHGRAFDSLVPFLEAPYIPFARNVVDPGMKHQKDLLDIASRSKSKAELQEMKQKEQIRELVDNKGKENGKPTLVKDEDGNGGKDKFKATCEVTMNDGIILFGEGFGRNYKDAETIAAYMVHVEYKKRTHSVSLSKKMTHKRR</sequence>
<gene>
    <name evidence="4" type="ORF">L486_02981</name>
</gene>
<name>A0A1B9IXP2_9TREE</name>
<evidence type="ECO:0000259" key="3">
    <source>
        <dbReference type="PROSITE" id="PS50142"/>
    </source>
</evidence>
<dbReference type="InterPro" id="IPR014720">
    <property type="entry name" value="dsRBD_dom"/>
</dbReference>
<evidence type="ECO:0000313" key="4">
    <source>
        <dbReference type="EMBL" id="OCF60301.1"/>
    </source>
</evidence>
<dbReference type="Gene3D" id="3.30.160.20">
    <property type="match status" value="1"/>
</dbReference>